<dbReference type="InterPro" id="IPR003593">
    <property type="entry name" value="AAA+_ATPase"/>
</dbReference>
<keyword evidence="3" id="KW-0472">Membrane</keyword>
<dbReference type="PANTHER" id="PTHR45772:SF8">
    <property type="entry name" value="HIGH-AFFINITY BRANCHED-CHAIN AMINO ACID TRANSPORT ATP-BINDING PROTEIN"/>
    <property type="match status" value="1"/>
</dbReference>
<keyword evidence="5 7" id="KW-0067">ATP-binding</keyword>
<dbReference type="Gene3D" id="3.40.50.300">
    <property type="entry name" value="P-loop containing nucleotide triphosphate hydrolases"/>
    <property type="match status" value="1"/>
</dbReference>
<dbReference type="SMART" id="SM00382">
    <property type="entry name" value="AAA"/>
    <property type="match status" value="1"/>
</dbReference>
<dbReference type="EMBL" id="JAPMXC010000001">
    <property type="protein sequence ID" value="MCY0386141.1"/>
    <property type="molecule type" value="Genomic_DNA"/>
</dbReference>
<keyword evidence="8" id="KW-1185">Reference proteome</keyword>
<evidence type="ECO:0000313" key="8">
    <source>
        <dbReference type="Proteomes" id="UP001082899"/>
    </source>
</evidence>
<feature type="domain" description="ABC transporter" evidence="6">
    <location>
        <begin position="12"/>
        <end position="242"/>
    </location>
</feature>
<evidence type="ECO:0000256" key="3">
    <source>
        <dbReference type="ARBA" id="ARBA00022519"/>
    </source>
</evidence>
<keyword evidence="3" id="KW-0997">Cell inner membrane</keyword>
<dbReference type="SUPFAM" id="SSF52540">
    <property type="entry name" value="P-loop containing nucleoside triphosphate hydrolases"/>
    <property type="match status" value="1"/>
</dbReference>
<evidence type="ECO:0000313" key="7">
    <source>
        <dbReference type="EMBL" id="MCY0386141.1"/>
    </source>
</evidence>
<dbReference type="Pfam" id="PF00005">
    <property type="entry name" value="ABC_tran"/>
    <property type="match status" value="1"/>
</dbReference>
<keyword evidence="4" id="KW-0547">Nucleotide-binding</keyword>
<keyword evidence="1" id="KW-0813">Transport</keyword>
<dbReference type="InterPro" id="IPR051120">
    <property type="entry name" value="ABC_AA/LPS_Transport"/>
</dbReference>
<name>A0ABT3ZHZ2_9BURK</name>
<organism evidence="7 8">
    <name type="scientific">Robbsia betulipollinis</name>
    <dbReference type="NCBI Taxonomy" id="2981849"/>
    <lineage>
        <taxon>Bacteria</taxon>
        <taxon>Pseudomonadati</taxon>
        <taxon>Pseudomonadota</taxon>
        <taxon>Betaproteobacteria</taxon>
        <taxon>Burkholderiales</taxon>
        <taxon>Burkholderiaceae</taxon>
        <taxon>Robbsia</taxon>
    </lineage>
</organism>
<comment type="caution">
    <text evidence="7">The sequence shown here is derived from an EMBL/GenBank/DDBJ whole genome shotgun (WGS) entry which is preliminary data.</text>
</comment>
<evidence type="ECO:0000256" key="5">
    <source>
        <dbReference type="ARBA" id="ARBA00022840"/>
    </source>
</evidence>
<dbReference type="CDD" id="cd03219">
    <property type="entry name" value="ABC_Mj1267_LivG_branched"/>
    <property type="match status" value="1"/>
</dbReference>
<evidence type="ECO:0000256" key="1">
    <source>
        <dbReference type="ARBA" id="ARBA00022448"/>
    </source>
</evidence>
<dbReference type="RefSeq" id="WP_267845403.1">
    <property type="nucleotide sequence ID" value="NZ_JAPMXC010000001.1"/>
</dbReference>
<protein>
    <submittedName>
        <fullName evidence="7">ATP-binding cassette domain-containing protein</fullName>
    </submittedName>
</protein>
<dbReference type="Proteomes" id="UP001082899">
    <property type="component" value="Unassembled WGS sequence"/>
</dbReference>
<keyword evidence="2" id="KW-1003">Cell membrane</keyword>
<evidence type="ECO:0000256" key="2">
    <source>
        <dbReference type="ARBA" id="ARBA00022475"/>
    </source>
</evidence>
<evidence type="ECO:0000256" key="4">
    <source>
        <dbReference type="ARBA" id="ARBA00022741"/>
    </source>
</evidence>
<accession>A0ABT3ZHZ2</accession>
<dbReference type="GO" id="GO:0005524">
    <property type="term" value="F:ATP binding"/>
    <property type="evidence" value="ECO:0007669"/>
    <property type="project" value="UniProtKB-KW"/>
</dbReference>
<gene>
    <name evidence="7" type="ORF">OVY01_02535</name>
</gene>
<reference evidence="7" key="1">
    <citation type="submission" date="2022-11" db="EMBL/GenBank/DDBJ databases">
        <title>Robbsia betulipollinis sp. nov., isolated from pollen of birch (Betula pendula).</title>
        <authorList>
            <person name="Shi H."/>
            <person name="Ambika Manirajan B."/>
            <person name="Ratering S."/>
            <person name="Geissler-Plaum R."/>
            <person name="Schnell S."/>
        </authorList>
    </citation>
    <scope>NUCLEOTIDE SEQUENCE</scope>
    <source>
        <strain evidence="7">Bb-Pol-6</strain>
    </source>
</reference>
<dbReference type="InterPro" id="IPR003439">
    <property type="entry name" value="ABC_transporter-like_ATP-bd"/>
</dbReference>
<evidence type="ECO:0000259" key="6">
    <source>
        <dbReference type="PROSITE" id="PS50893"/>
    </source>
</evidence>
<dbReference type="PANTHER" id="PTHR45772">
    <property type="entry name" value="CONSERVED COMPONENT OF ABC TRANSPORTER FOR NATURAL AMINO ACIDS-RELATED"/>
    <property type="match status" value="1"/>
</dbReference>
<sequence length="245" mass="27129">MNDPRLQVPPLLEAKGVTMRFGGVTAVRSVDFRLHEVELRCLIGPNGAGKSTFFKMLTGQLRASEGAIRFRTTDISKSSPHQIARLGVGIKTQVPNVFNGLSVRENVFIGAARRKSLAHAKRIVAQTLERLQLEKIADRIVGQLAHGQRQWVEIATVLAQEPELILLDEPAAGMNHEEVLRTAELIREINKTQALVVVEHDMQFIRMIARTVTVFSQGQVLVEGPVETVLSDQRVKDVYLGRSAA</sequence>
<dbReference type="PROSITE" id="PS50893">
    <property type="entry name" value="ABC_TRANSPORTER_2"/>
    <property type="match status" value="1"/>
</dbReference>
<proteinExistence type="predicted"/>
<dbReference type="InterPro" id="IPR027417">
    <property type="entry name" value="P-loop_NTPase"/>
</dbReference>